<evidence type="ECO:0000256" key="1">
    <source>
        <dbReference type="SAM" id="Phobius"/>
    </source>
</evidence>
<dbReference type="Proteomes" id="UP001597459">
    <property type="component" value="Unassembled WGS sequence"/>
</dbReference>
<keyword evidence="1" id="KW-0472">Membrane</keyword>
<reference evidence="4" key="1">
    <citation type="journal article" date="2019" name="Int. J. Syst. Evol. Microbiol.">
        <title>The Global Catalogue of Microorganisms (GCM) 10K type strain sequencing project: providing services to taxonomists for standard genome sequencing and annotation.</title>
        <authorList>
            <consortium name="The Broad Institute Genomics Platform"/>
            <consortium name="The Broad Institute Genome Sequencing Center for Infectious Disease"/>
            <person name="Wu L."/>
            <person name="Ma J."/>
        </authorList>
    </citation>
    <scope>NUCLEOTIDE SEQUENCE [LARGE SCALE GENOMIC DNA]</scope>
    <source>
        <strain evidence="4">KCTC 42423</strain>
    </source>
</reference>
<gene>
    <name evidence="3" type="ORF">ACFSTE_03400</name>
</gene>
<sequence length="879" mass="100759">MLFGNSKQTAYLVVRSCCFFFMFSPIFSQSSPADTLLKELIFLKQTPSIERLHTVSKNIQPITALITTEKDYYMWLEIQNNLGYYYQQFGYIAKAITHYEIAWNTYRSHAVSKYDIIEYCLQPLGNLYIKIGDLQKAERIITYYIYQSEKEKNTEKVITGITNLSVAYNNSGTYEKAIQLLKKGLLFDSKNINLQINMATNYLHQGNWKLATRYAQSVISIAPEETQAYTILAAIAIEQKAYDAAEKHLKHARNLLAQKSNTTGRTLIQWELHYTELLVAKSLYKKALSHISYCYTHLFPGIAIENELPSKKINNADPILLAVLDIQAHIYQSMGAIEKANETYEVAFALQEKLTLFYPLQETKLIQHYQHRKRVEKYLQQLYHLYQNTSQQSYLEKAFIMADKSKSPFLTASLFSKKFMNTYQHDTLVVQKQKLQEEIALFSTQIIKEKLKGPTSDIFQIQQWNLHLEQLSSTYRNITQTLTNTYKQLLPHSTPLSISDLQEHLANQETTLISYFFGEEDVFQFQVTQDHISMHRLGSATQIKEKAISFIRFFHHANTITDDISSYTHTAHDTYTMLHLPLNTNKIVLITDGLLNFIPFEALLTTDTKSIQFQEMPFLIKKSHIHHEISAVKYVHATRIQKAKDKTVLGVFPIFEGTAIALPYSKKELNSIKQYFSGQFLTRQHATYKNFKANSLEHDILHLSTHASSGTLEVPASIRFSDENVLVNQLYGLSLQAEIAILSACETGIGKISKGEGPISIARGFQYAGVENIIFSLWKVHDKTASLFMEKFYNKLYNQSPVYTEALHFAKIDYLQDPVILNAQKSPYYWGAFVFYGTPVTIEASGFTPLLAGAVILILLIIIGLIYYTFFHTAPLKNS</sequence>
<keyword evidence="1" id="KW-0812">Transmembrane</keyword>
<accession>A0ABW5N552</accession>
<dbReference type="Gene3D" id="1.25.40.10">
    <property type="entry name" value="Tetratricopeptide repeat domain"/>
    <property type="match status" value="1"/>
</dbReference>
<feature type="transmembrane region" description="Helical" evidence="1">
    <location>
        <begin position="850"/>
        <end position="870"/>
    </location>
</feature>
<dbReference type="EMBL" id="JBHULX010000002">
    <property type="protein sequence ID" value="MFD2589861.1"/>
    <property type="molecule type" value="Genomic_DNA"/>
</dbReference>
<dbReference type="SUPFAM" id="SSF48452">
    <property type="entry name" value="TPR-like"/>
    <property type="match status" value="2"/>
</dbReference>
<comment type="caution">
    <text evidence="3">The sequence shown here is derived from an EMBL/GenBank/DDBJ whole genome shotgun (WGS) entry which is preliminary data.</text>
</comment>
<dbReference type="InterPro" id="IPR011990">
    <property type="entry name" value="TPR-like_helical_dom_sf"/>
</dbReference>
<dbReference type="SMART" id="SM00028">
    <property type="entry name" value="TPR"/>
    <property type="match status" value="4"/>
</dbReference>
<dbReference type="Pfam" id="PF12770">
    <property type="entry name" value="CHAT"/>
    <property type="match status" value="1"/>
</dbReference>
<protein>
    <submittedName>
        <fullName evidence="3">CHAT domain-containing protein</fullName>
    </submittedName>
</protein>
<dbReference type="PANTHER" id="PTHR10098:SF108">
    <property type="entry name" value="TETRATRICOPEPTIDE REPEAT PROTEIN 28"/>
    <property type="match status" value="1"/>
</dbReference>
<evidence type="ECO:0000313" key="3">
    <source>
        <dbReference type="EMBL" id="MFD2589861.1"/>
    </source>
</evidence>
<evidence type="ECO:0000259" key="2">
    <source>
        <dbReference type="Pfam" id="PF12770"/>
    </source>
</evidence>
<keyword evidence="4" id="KW-1185">Reference proteome</keyword>
<dbReference type="PANTHER" id="PTHR10098">
    <property type="entry name" value="RAPSYN-RELATED"/>
    <property type="match status" value="1"/>
</dbReference>
<proteinExistence type="predicted"/>
<organism evidence="3 4">
    <name type="scientific">Aquimarina hainanensis</name>
    <dbReference type="NCBI Taxonomy" id="1578017"/>
    <lineage>
        <taxon>Bacteria</taxon>
        <taxon>Pseudomonadati</taxon>
        <taxon>Bacteroidota</taxon>
        <taxon>Flavobacteriia</taxon>
        <taxon>Flavobacteriales</taxon>
        <taxon>Flavobacteriaceae</taxon>
        <taxon>Aquimarina</taxon>
    </lineage>
</organism>
<dbReference type="RefSeq" id="WP_378297962.1">
    <property type="nucleotide sequence ID" value="NZ_JBHULX010000002.1"/>
</dbReference>
<dbReference type="InterPro" id="IPR019734">
    <property type="entry name" value="TPR_rpt"/>
</dbReference>
<keyword evidence="1" id="KW-1133">Transmembrane helix</keyword>
<feature type="domain" description="CHAT" evidence="2">
    <location>
        <begin position="582"/>
        <end position="837"/>
    </location>
</feature>
<dbReference type="InterPro" id="IPR024983">
    <property type="entry name" value="CHAT_dom"/>
</dbReference>
<name>A0ABW5N552_9FLAO</name>
<evidence type="ECO:0000313" key="4">
    <source>
        <dbReference type="Proteomes" id="UP001597459"/>
    </source>
</evidence>